<dbReference type="PANTHER" id="PTHR37049">
    <property type="entry name" value="PEPTIDASE S41 FAMILY PROTEIN"/>
    <property type="match status" value="1"/>
</dbReference>
<evidence type="ECO:0000313" key="3">
    <source>
        <dbReference type="Proteomes" id="UP000014680"/>
    </source>
</evidence>
<keyword evidence="1" id="KW-0812">Transmembrane</keyword>
<dbReference type="PANTHER" id="PTHR37049:SF4">
    <property type="entry name" value="RHODANESE DOMAIN-CONTAINING PROTEIN"/>
    <property type="match status" value="1"/>
</dbReference>
<sequence>MQFHVRKDMLTTKKIEKYLEVTDECKKLFDQSKDPIVVILQQNQGGFVDLEDHLQNSLAPYRIIESEVAMRIDKSSERVIRFRVGSGLIDPETLEPRVPDVNGTYEGPLGPWYDSPETDLFGDVKFVRTQKSLFKKHYEMKYNMTNVRNPNEIIIFTDQFCFSACNAFAKQFREKNSGILVAYSGLVQSDLRDVGQSPTVVIQDSLIHGNNETVLLEHGMTLSISFAPNYPLNRTHKTVPDEFIVHQPNEYALLEFYEETEESLISFLNEAQIVYEKYKEFCVDGMVLYEKSCIGNKNSVGGYKCKNGKYDRSKCVLVGCKNGIELNQTTGFCGDDKNEDFINGAVTTLVSLFVLVFLNKTKEMKMQIIKYNPALFTVSFTRFSIATT</sequence>
<proteinExistence type="predicted"/>
<dbReference type="OrthoDB" id="27214at2759"/>
<dbReference type="GeneID" id="14882521"/>
<accession>A0A0A1TW82</accession>
<evidence type="ECO:0000256" key="1">
    <source>
        <dbReference type="SAM" id="Phobius"/>
    </source>
</evidence>
<keyword evidence="1" id="KW-1133">Transmembrane helix</keyword>
<dbReference type="Proteomes" id="UP000014680">
    <property type="component" value="Unassembled WGS sequence"/>
</dbReference>
<dbReference type="InterPro" id="IPR052766">
    <property type="entry name" value="S41A_metabolite_peptidase"/>
</dbReference>
<dbReference type="RefSeq" id="XP_004182889.1">
    <property type="nucleotide sequence ID" value="XM_004182841.1"/>
</dbReference>
<protein>
    <submittedName>
        <fullName evidence="2">Uncharacterized protein</fullName>
    </submittedName>
</protein>
<dbReference type="OMA" id="VAMRIDK"/>
<dbReference type="EMBL" id="KB207267">
    <property type="protein sequence ID" value="ELP83543.1"/>
    <property type="molecule type" value="Genomic_DNA"/>
</dbReference>
<gene>
    <name evidence="2" type="ORF">EIN_068170</name>
</gene>
<organism evidence="2 3">
    <name type="scientific">Entamoeba invadens IP1</name>
    <dbReference type="NCBI Taxonomy" id="370355"/>
    <lineage>
        <taxon>Eukaryota</taxon>
        <taxon>Amoebozoa</taxon>
        <taxon>Evosea</taxon>
        <taxon>Archamoebae</taxon>
        <taxon>Mastigamoebida</taxon>
        <taxon>Entamoebidae</taxon>
        <taxon>Entamoeba</taxon>
    </lineage>
</organism>
<dbReference type="VEuPathDB" id="AmoebaDB:EIN_068170"/>
<evidence type="ECO:0000313" key="2">
    <source>
        <dbReference type="EMBL" id="ELP83543.1"/>
    </source>
</evidence>
<dbReference type="KEGG" id="eiv:EIN_068170"/>
<dbReference type="AlphaFoldDB" id="A0A0A1TW82"/>
<keyword evidence="3" id="KW-1185">Reference proteome</keyword>
<reference evidence="2 3" key="1">
    <citation type="submission" date="2012-10" db="EMBL/GenBank/DDBJ databases">
        <authorList>
            <person name="Zafar N."/>
            <person name="Inman J."/>
            <person name="Hall N."/>
            <person name="Lorenzi H."/>
            <person name="Caler E."/>
        </authorList>
    </citation>
    <scope>NUCLEOTIDE SEQUENCE [LARGE SCALE GENOMIC DNA]</scope>
    <source>
        <strain evidence="2 3">IP1</strain>
    </source>
</reference>
<keyword evidence="1" id="KW-0472">Membrane</keyword>
<feature type="transmembrane region" description="Helical" evidence="1">
    <location>
        <begin position="341"/>
        <end position="358"/>
    </location>
</feature>
<name>A0A0A1TW82_ENTIV</name>